<dbReference type="SMART" id="SM00382">
    <property type="entry name" value="AAA"/>
    <property type="match status" value="1"/>
</dbReference>
<dbReference type="CDD" id="cd03230">
    <property type="entry name" value="ABC_DR_subfamily_A"/>
    <property type="match status" value="1"/>
</dbReference>
<reference evidence="4 5" key="1">
    <citation type="journal article" date="2019" name="Int. J. Syst. Evol. Microbiol.">
        <title>The Global Catalogue of Microorganisms (GCM) 10K type strain sequencing project: providing services to taxonomists for standard genome sequencing and annotation.</title>
        <authorList>
            <consortium name="The Broad Institute Genomics Platform"/>
            <consortium name="The Broad Institute Genome Sequencing Center for Infectious Disease"/>
            <person name="Wu L."/>
            <person name="Ma J."/>
        </authorList>
    </citation>
    <scope>NUCLEOTIDE SEQUENCE [LARGE SCALE GENOMIC DNA]</scope>
    <source>
        <strain evidence="4 5">IBRC-M 10256</strain>
    </source>
</reference>
<accession>A0ABD5NRV3</accession>
<dbReference type="RefSeq" id="WP_256533281.1">
    <property type="nucleotide sequence ID" value="NZ_CP101824.1"/>
</dbReference>
<dbReference type="Proteomes" id="UP001595846">
    <property type="component" value="Unassembled WGS sequence"/>
</dbReference>
<evidence type="ECO:0000256" key="2">
    <source>
        <dbReference type="ARBA" id="ARBA00022840"/>
    </source>
</evidence>
<dbReference type="GO" id="GO:0005524">
    <property type="term" value="F:ATP binding"/>
    <property type="evidence" value="ECO:0007669"/>
    <property type="project" value="UniProtKB-KW"/>
</dbReference>
<dbReference type="SUPFAM" id="SSF52540">
    <property type="entry name" value="P-loop containing nucleoside triphosphate hydrolases"/>
    <property type="match status" value="1"/>
</dbReference>
<dbReference type="EMBL" id="JBHSAQ010000013">
    <property type="protein sequence ID" value="MFC3959767.1"/>
    <property type="molecule type" value="Genomic_DNA"/>
</dbReference>
<evidence type="ECO:0000256" key="1">
    <source>
        <dbReference type="ARBA" id="ARBA00022741"/>
    </source>
</evidence>
<organism evidence="4 5">
    <name type="scientific">Halovivax cerinus</name>
    <dbReference type="NCBI Taxonomy" id="1487865"/>
    <lineage>
        <taxon>Archaea</taxon>
        <taxon>Methanobacteriati</taxon>
        <taxon>Methanobacteriota</taxon>
        <taxon>Stenosarchaea group</taxon>
        <taxon>Halobacteria</taxon>
        <taxon>Halobacteriales</taxon>
        <taxon>Natrialbaceae</taxon>
        <taxon>Halovivax</taxon>
    </lineage>
</organism>
<feature type="domain" description="ABC transporter" evidence="3">
    <location>
        <begin position="14"/>
        <end position="236"/>
    </location>
</feature>
<comment type="caution">
    <text evidence="4">The sequence shown here is derived from an EMBL/GenBank/DDBJ whole genome shotgun (WGS) entry which is preliminary data.</text>
</comment>
<dbReference type="PANTHER" id="PTHR43613">
    <property type="entry name" value="ABC TRANSPORTER, ATP-BINDING PROTEIN"/>
    <property type="match status" value="1"/>
</dbReference>
<keyword evidence="1" id="KW-0547">Nucleotide-binding</keyword>
<name>A0ABD5NRV3_9EURY</name>
<protein>
    <submittedName>
        <fullName evidence="4">ABC transporter ATP-binding protein</fullName>
    </submittedName>
</protein>
<dbReference type="Gene3D" id="3.40.50.300">
    <property type="entry name" value="P-loop containing nucleotide triphosphate hydrolases"/>
    <property type="match status" value="1"/>
</dbReference>
<dbReference type="PANTHER" id="PTHR43613:SF1">
    <property type="entry name" value="ABC TRANSPORTER, ATP-BINDING PROTEIN"/>
    <property type="match status" value="1"/>
</dbReference>
<dbReference type="InterPro" id="IPR003593">
    <property type="entry name" value="AAA+_ATPase"/>
</dbReference>
<evidence type="ECO:0000313" key="4">
    <source>
        <dbReference type="EMBL" id="MFC3959767.1"/>
    </source>
</evidence>
<sequence length="304" mass="32415">MSAESRVDGGALALEARNLRKTFGADGVLDGVDLDVHENEVLLLMGPNGTGKTVLLSCLAGGLEPSAGEVRVFETPISDDDGHALSLLLQNGASVDTLSGRETAAFYARLHPEFTDRWRDLVEEFGLPDDLEKRIKYYSEGMKRKLELALALSVDAPLYLLDEPTAGVDLSTVQLFHRAIRERVAAGGTVVTTSHRPVDADLADRIAFVTGGEVTAIGTPGDLLDDVPTVVRVVGAGPSAETLESHVAGSRLFHHGDELRGFLDDGVVVADLERAAAADVTVETVEPSYTDAFNYHVHAGESDE</sequence>
<dbReference type="InterPro" id="IPR027417">
    <property type="entry name" value="P-loop_NTPase"/>
</dbReference>
<dbReference type="InterPro" id="IPR003439">
    <property type="entry name" value="ABC_transporter-like_ATP-bd"/>
</dbReference>
<dbReference type="PROSITE" id="PS50893">
    <property type="entry name" value="ABC_TRANSPORTER_2"/>
    <property type="match status" value="1"/>
</dbReference>
<proteinExistence type="predicted"/>
<gene>
    <name evidence="4" type="ORF">ACFOUR_15500</name>
</gene>
<evidence type="ECO:0000259" key="3">
    <source>
        <dbReference type="PROSITE" id="PS50893"/>
    </source>
</evidence>
<evidence type="ECO:0000313" key="5">
    <source>
        <dbReference type="Proteomes" id="UP001595846"/>
    </source>
</evidence>
<keyword evidence="2 4" id="KW-0067">ATP-binding</keyword>
<dbReference type="GeneID" id="73902393"/>
<dbReference type="AlphaFoldDB" id="A0ABD5NRV3"/>
<keyword evidence="5" id="KW-1185">Reference proteome</keyword>
<dbReference type="Pfam" id="PF00005">
    <property type="entry name" value="ABC_tran"/>
    <property type="match status" value="1"/>
</dbReference>